<dbReference type="PANTHER" id="PTHR43491:SF2">
    <property type="entry name" value="UDP-N-ACETYL-D-MANNOSAMINE DEHYDROGENASE"/>
    <property type="match status" value="1"/>
</dbReference>
<keyword evidence="4" id="KW-0560">Oxidoreductase</keyword>
<dbReference type="PIRSF" id="PIRSF000124">
    <property type="entry name" value="UDPglc_GDPman_dh"/>
    <property type="match status" value="1"/>
</dbReference>
<evidence type="ECO:0000259" key="9">
    <source>
        <dbReference type="SMART" id="SM00984"/>
    </source>
</evidence>
<evidence type="ECO:0000256" key="2">
    <source>
        <dbReference type="ARBA" id="ARBA00012935"/>
    </source>
</evidence>
<dbReference type="GO" id="GO:0000271">
    <property type="term" value="P:polysaccharide biosynthetic process"/>
    <property type="evidence" value="ECO:0007669"/>
    <property type="project" value="InterPro"/>
</dbReference>
<dbReference type="InterPro" id="IPR028359">
    <property type="entry name" value="UDP_ManNAc/GlcNAc_DH"/>
</dbReference>
<dbReference type="PIRSF" id="PIRSF500136">
    <property type="entry name" value="UDP_ManNAc_DH"/>
    <property type="match status" value="1"/>
</dbReference>
<evidence type="ECO:0000256" key="6">
    <source>
        <dbReference type="ARBA" id="ARBA00030172"/>
    </source>
</evidence>
<keyword evidence="5" id="KW-0520">NAD</keyword>
<dbReference type="GO" id="GO:0016628">
    <property type="term" value="F:oxidoreductase activity, acting on the CH-CH group of donors, NAD or NADP as acceptor"/>
    <property type="evidence" value="ECO:0007669"/>
    <property type="project" value="InterPro"/>
</dbReference>
<dbReference type="InterPro" id="IPR008927">
    <property type="entry name" value="6-PGluconate_DH-like_C_sf"/>
</dbReference>
<dbReference type="NCBIfam" id="TIGR03026">
    <property type="entry name" value="NDP-sugDHase"/>
    <property type="match status" value="1"/>
</dbReference>
<dbReference type="Pfam" id="PF03720">
    <property type="entry name" value="UDPG_MGDP_dh_C"/>
    <property type="match status" value="1"/>
</dbReference>
<evidence type="ECO:0000313" key="10">
    <source>
        <dbReference type="EMBL" id="ANO58182.1"/>
    </source>
</evidence>
<protein>
    <recommendedName>
        <fullName evidence="3">UDP-N-acetyl-D-mannosamine dehydrogenase</fullName>
        <ecNumber evidence="2">1.1.1.336</ecNumber>
    </recommendedName>
    <alternativeName>
        <fullName evidence="6">UDP-ManNAc 6-dehydrogenase</fullName>
    </alternativeName>
</protein>
<feature type="domain" description="UDP-glucose/GDP-mannose dehydrogenase C-terminal" evidence="9">
    <location>
        <begin position="225"/>
        <end position="324"/>
    </location>
</feature>
<dbReference type="EMBL" id="KT997801">
    <property type="protein sequence ID" value="ANO58182.1"/>
    <property type="molecule type" value="Genomic_DNA"/>
</dbReference>
<dbReference type="EC" id="1.1.1.336" evidence="2"/>
<sequence>MTYVSSAGAAVFSSIAKGSGTIVVLESTVYPGVTREVWAPLLEAAGLVEGDDVHLAYCPERFVPGDSEHGVRQVPRVVGSPDEIVGSDLANLYDTLTSGGVTYVGALEVAEASKVVENVQRDLNIALVNELARIFPVLGIDVEQVLDAAATKWNFHRYRPGVGVGGHCIPVDPYYLIEKAKKSGAPVELITSAREVNSSMPRNVAMDVSVILERKDISMSNANVLLLGWSYKPGIGDPRETPAEPLAEALVEMGCNVQTFDPLVDDRLFPNELATLVRSEGEISPFDIAILVTAHDEVLEMDWNALTEKANHSLIYDGRRVLDVEMLESHGWDVYLLGAPV</sequence>
<name>A0A1B0Z1V9_UNCAR</name>
<evidence type="ECO:0000256" key="7">
    <source>
        <dbReference type="ARBA" id="ARBA00049130"/>
    </source>
</evidence>
<dbReference type="InterPro" id="IPR001732">
    <property type="entry name" value="UDP-Glc/GDP-Man_DH_N"/>
</dbReference>
<dbReference type="InterPro" id="IPR014026">
    <property type="entry name" value="UDP-Glc/GDP-Man_DH_dimer"/>
</dbReference>
<evidence type="ECO:0000256" key="3">
    <source>
        <dbReference type="ARBA" id="ARBA00016796"/>
    </source>
</evidence>
<dbReference type="InterPro" id="IPR036220">
    <property type="entry name" value="UDP-Glc/GDP-Man_DH_C_sf"/>
</dbReference>
<accession>A0A1B0Z1V9</accession>
<dbReference type="SUPFAM" id="SSF51735">
    <property type="entry name" value="NAD(P)-binding Rossmann-fold domains"/>
    <property type="match status" value="1"/>
</dbReference>
<proteinExistence type="inferred from homology"/>
<comment type="similarity">
    <text evidence="1 8">Belongs to the UDP-glucose/GDP-mannose dehydrogenase family.</text>
</comment>
<comment type="catalytic activity">
    <reaction evidence="7">
        <text>UDP-N-acetyl-alpha-D-mannosamine + 2 NAD(+) + H2O = UDP-N-acetyl-alpha-D-mannosaminouronate + 2 NADH + 3 H(+)</text>
        <dbReference type="Rhea" id="RHEA:25780"/>
        <dbReference type="ChEBI" id="CHEBI:15377"/>
        <dbReference type="ChEBI" id="CHEBI:15378"/>
        <dbReference type="ChEBI" id="CHEBI:57540"/>
        <dbReference type="ChEBI" id="CHEBI:57945"/>
        <dbReference type="ChEBI" id="CHEBI:68623"/>
        <dbReference type="ChEBI" id="CHEBI:70731"/>
        <dbReference type="EC" id="1.1.1.336"/>
    </reaction>
</comment>
<evidence type="ECO:0000256" key="8">
    <source>
        <dbReference type="PIRNR" id="PIRNR000124"/>
    </source>
</evidence>
<dbReference type="InterPro" id="IPR036291">
    <property type="entry name" value="NAD(P)-bd_dom_sf"/>
</dbReference>
<dbReference type="PANTHER" id="PTHR43491">
    <property type="entry name" value="UDP-N-ACETYL-D-MANNOSAMINE DEHYDROGENASE"/>
    <property type="match status" value="1"/>
</dbReference>
<evidence type="ECO:0000256" key="5">
    <source>
        <dbReference type="ARBA" id="ARBA00023027"/>
    </source>
</evidence>
<dbReference type="Pfam" id="PF00984">
    <property type="entry name" value="UDPG_MGDP_dh"/>
    <property type="match status" value="1"/>
</dbReference>
<dbReference type="GO" id="GO:0089714">
    <property type="term" value="F:UDP-N-acetyl-D-mannosamine dehydrogenase activity"/>
    <property type="evidence" value="ECO:0007669"/>
    <property type="project" value="UniProtKB-EC"/>
</dbReference>
<dbReference type="Gene3D" id="3.40.50.720">
    <property type="entry name" value="NAD(P)-binding Rossmann-like Domain"/>
    <property type="match status" value="2"/>
</dbReference>
<dbReference type="SUPFAM" id="SSF52413">
    <property type="entry name" value="UDP-glucose/GDP-mannose dehydrogenase C-terminal domain"/>
    <property type="match status" value="1"/>
</dbReference>
<dbReference type="InterPro" id="IPR017476">
    <property type="entry name" value="UDP-Glc/GDP-Man"/>
</dbReference>
<dbReference type="AlphaFoldDB" id="A0A1B0Z1V9"/>
<dbReference type="SUPFAM" id="SSF48179">
    <property type="entry name" value="6-phosphogluconate dehydrogenase C-terminal domain-like"/>
    <property type="match status" value="1"/>
</dbReference>
<dbReference type="SMART" id="SM00984">
    <property type="entry name" value="UDPG_MGDP_dh_C"/>
    <property type="match status" value="1"/>
</dbReference>
<organism evidence="10">
    <name type="scientific">Uncultured marine euryarchaeote</name>
    <dbReference type="NCBI Taxonomy" id="257466"/>
    <lineage>
        <taxon>Archaea</taxon>
        <taxon>Methanobacteriati</taxon>
        <taxon>Methanobacteriota</taxon>
        <taxon>environmental samples</taxon>
    </lineage>
</organism>
<dbReference type="GO" id="GO:0051287">
    <property type="term" value="F:NAD binding"/>
    <property type="evidence" value="ECO:0007669"/>
    <property type="project" value="InterPro"/>
</dbReference>
<reference evidence="10" key="1">
    <citation type="submission" date="2015-11" db="EMBL/GenBank/DDBJ databases">
        <title>Genomes of Abundant and Widespread Viruses from the Deep Ocean.</title>
        <authorList>
            <person name="Mizuno C.M."/>
            <person name="Ghai R."/>
            <person name="Saghai A."/>
            <person name="Lopez-Garcia P."/>
            <person name="Rodriguez-Valera F."/>
        </authorList>
    </citation>
    <scope>NUCLEOTIDE SEQUENCE</scope>
</reference>
<dbReference type="Pfam" id="PF03721">
    <property type="entry name" value="UDPG_MGDP_dh_N"/>
    <property type="match status" value="1"/>
</dbReference>
<evidence type="ECO:0000256" key="1">
    <source>
        <dbReference type="ARBA" id="ARBA00006601"/>
    </source>
</evidence>
<dbReference type="InterPro" id="IPR014027">
    <property type="entry name" value="UDP-Glc/GDP-Man_DH_C"/>
</dbReference>
<evidence type="ECO:0000256" key="4">
    <source>
        <dbReference type="ARBA" id="ARBA00023002"/>
    </source>
</evidence>